<organism evidence="2 3">
    <name type="scientific">Vibrio quintilis</name>
    <dbReference type="NCBI Taxonomy" id="1117707"/>
    <lineage>
        <taxon>Bacteria</taxon>
        <taxon>Pseudomonadati</taxon>
        <taxon>Pseudomonadota</taxon>
        <taxon>Gammaproteobacteria</taxon>
        <taxon>Vibrionales</taxon>
        <taxon>Vibrionaceae</taxon>
        <taxon>Vibrio</taxon>
    </lineage>
</organism>
<dbReference type="Proteomes" id="UP000184600">
    <property type="component" value="Unassembled WGS sequence"/>
</dbReference>
<evidence type="ECO:0000313" key="3">
    <source>
        <dbReference type="Proteomes" id="UP000184600"/>
    </source>
</evidence>
<reference evidence="3" key="1">
    <citation type="submission" date="2016-12" db="EMBL/GenBank/DDBJ databases">
        <authorList>
            <person name="Rodrigo-Torres L."/>
            <person name="Arahal R.D."/>
            <person name="Lucena T."/>
        </authorList>
    </citation>
    <scope>NUCLEOTIDE SEQUENCE [LARGE SCALE GENOMIC DNA]</scope>
</reference>
<dbReference type="RefSeq" id="WP_073580617.1">
    <property type="nucleotide sequence ID" value="NZ_AP024897.1"/>
</dbReference>
<keyword evidence="1" id="KW-0732">Signal</keyword>
<evidence type="ECO:0000256" key="1">
    <source>
        <dbReference type="SAM" id="SignalP"/>
    </source>
</evidence>
<accession>A0A1M7YSH5</accession>
<sequence length="338" mass="37989">MKTIRALILLLTMAFLQACSLPVSSPQPPAKKQAALENLANIKTPDILFRGRITLGPQSSSFTPCGSRQQYLLKLTPAMQHTLMTLVKAPYQEIYGEVFGHLAIPSLTGYNADFQAMLVTKQLNYAAPDPLKSCSQAYQPTQASGIQPVWSVMLSGQKVIATLPGRKNQQWTLQQIQTHPDRRLYLTSHGQLSLTPDTCKPDKETILGWMATLTHNKQRRYGCARLSNIDASRSWAATYFASSTKNNNFSVTLHLYPDHSAKTLYTYTNDPTPLVETGFWQALNDDQVQVVMTQHQQQYLLSQRIFTRDGDRLHTQKEQVGAQIYQINNGGLILYKEK</sequence>
<proteinExistence type="predicted"/>
<dbReference type="PROSITE" id="PS51257">
    <property type="entry name" value="PROKAR_LIPOPROTEIN"/>
    <property type="match status" value="1"/>
</dbReference>
<protein>
    <recommendedName>
        <fullName evidence="4">Lipoprotein</fullName>
    </recommendedName>
</protein>
<dbReference type="EMBL" id="FRFG01000015">
    <property type="protein sequence ID" value="SHO55535.1"/>
    <property type="molecule type" value="Genomic_DNA"/>
</dbReference>
<keyword evidence="3" id="KW-1185">Reference proteome</keyword>
<feature type="chain" id="PRO_5012455489" description="Lipoprotein" evidence="1">
    <location>
        <begin position="19"/>
        <end position="338"/>
    </location>
</feature>
<name>A0A1M7YSH5_9VIBR</name>
<feature type="signal peptide" evidence="1">
    <location>
        <begin position="1"/>
        <end position="18"/>
    </location>
</feature>
<gene>
    <name evidence="2" type="ORF">VQ7734_01271</name>
</gene>
<dbReference type="AlphaFoldDB" id="A0A1M7YSH5"/>
<evidence type="ECO:0008006" key="4">
    <source>
        <dbReference type="Google" id="ProtNLM"/>
    </source>
</evidence>
<evidence type="ECO:0000313" key="2">
    <source>
        <dbReference type="EMBL" id="SHO55535.1"/>
    </source>
</evidence>
<dbReference type="OrthoDB" id="5348860at2"/>